<dbReference type="HOGENOM" id="CLU_010761_1_0_1"/>
<evidence type="ECO:0000256" key="1">
    <source>
        <dbReference type="SAM" id="MobiDB-lite"/>
    </source>
</evidence>
<gene>
    <name evidence="3" type="ORF">MYCGRDRAFT_94594</name>
</gene>
<sequence>MLSQGKVEAAASGPREPRRSTTSISFDPAVPYSKKQRVDSELWVDSGDCMVHLYAPATSRRGASFKIPLELLEQTNSPHLLKQCLHRPTKTAASISSDDNGSDSGYGASVSDDSSARCSELYLSAPIELTRAEAFSYHVGTRNYFAYLLRKPIVGEDFGVSLAHLWKRIEVWQPHCNASEIFQEYCLEQGYLDLAGNLEYASAALYWSELARVQNVWVDAFVHCVGMEGQFDPEQGSRLSSTTRELIAKASREMHQHVAESTRSLGTFLEKELGPQNVGLTKPLRDHLDRFRSMLHTYQVNEVGYFPRGPSEPWDKRLWTRMYDDFRSLYKYLADTKSSTDLASGRGISGGLCVSQNIQAFDGSKSYQPLPYTLPLLPGNNTRTARMSLRHMRRSRTPLDQEFLERATNSDNCRVMANSLVKAYMKFERRSLEEKVAPAEARKVRWLLVYGVLQTLVSMTNAPKEVRNTQTPSYPLCVSTKGCPAWATKESAAVRLQEAALRRFVALNPLVETPEVISPECDTQAASDFFCHGYSAGRISMGDVLTRPVSRSTSLRSRVTSLNRTGSLVQRSIKAHQRSTSFQEIIVQGYGNGAGLTTPIGLDTTIPPNATSYISDDSPSTTYSSSSWSDRDGNRSSTATSYSSDSACPESPGTEISFRHDDIAIRKAGIDTFDFGFQDHPSVHNSTKPHIPTRSSTINSTQRQEKGKGMQDIEECLLAAEVPFPSGIEESIRAADIPLPLTSGRVRRAESPASIRSEVSSASSFYPEDPCQAADIEETDVRGRRRSRALDQLSWRNKSDKQKINISISQSYCAFSHAPPSPKSP</sequence>
<dbReference type="PANTHER" id="PTHR39601">
    <property type="entry name" value="CHORIOGENIN HMINOR"/>
    <property type="match status" value="1"/>
</dbReference>
<evidence type="ECO:0000259" key="2">
    <source>
        <dbReference type="Pfam" id="PF26013"/>
    </source>
</evidence>
<feature type="compositionally biased region" description="Polar residues" evidence="1">
    <location>
        <begin position="683"/>
        <end position="702"/>
    </location>
</feature>
<reference evidence="3 4" key="1">
    <citation type="journal article" date="2011" name="PLoS Genet.">
        <title>Finished genome of the fungal wheat pathogen Mycosphaerella graminicola reveals dispensome structure, chromosome plasticity, and stealth pathogenesis.</title>
        <authorList>
            <person name="Goodwin S.B."/>
            <person name="Ben M'barek S."/>
            <person name="Dhillon B."/>
            <person name="Wittenberg A.H.J."/>
            <person name="Crane C.F."/>
            <person name="Hane J.K."/>
            <person name="Foster A.J."/>
            <person name="Van der Lee T.A.J."/>
            <person name="Grimwood J."/>
            <person name="Aerts A."/>
            <person name="Antoniw J."/>
            <person name="Bailey A."/>
            <person name="Bluhm B."/>
            <person name="Bowler J."/>
            <person name="Bristow J."/>
            <person name="van der Burgt A."/>
            <person name="Canto-Canche B."/>
            <person name="Churchill A.C.L."/>
            <person name="Conde-Ferraez L."/>
            <person name="Cools H.J."/>
            <person name="Coutinho P.M."/>
            <person name="Csukai M."/>
            <person name="Dehal P."/>
            <person name="De Wit P."/>
            <person name="Donzelli B."/>
            <person name="van de Geest H.C."/>
            <person name="van Ham R.C.H.J."/>
            <person name="Hammond-Kosack K.E."/>
            <person name="Henrissat B."/>
            <person name="Kilian A."/>
            <person name="Kobayashi A.K."/>
            <person name="Koopmann E."/>
            <person name="Kourmpetis Y."/>
            <person name="Kuzniar A."/>
            <person name="Lindquist E."/>
            <person name="Lombard V."/>
            <person name="Maliepaard C."/>
            <person name="Martins N."/>
            <person name="Mehrabi R."/>
            <person name="Nap J.P.H."/>
            <person name="Ponomarenko A."/>
            <person name="Rudd J.J."/>
            <person name="Salamov A."/>
            <person name="Schmutz J."/>
            <person name="Schouten H.J."/>
            <person name="Shapiro H."/>
            <person name="Stergiopoulos I."/>
            <person name="Torriani S.F.F."/>
            <person name="Tu H."/>
            <person name="de Vries R.P."/>
            <person name="Waalwijk C."/>
            <person name="Ware S.B."/>
            <person name="Wiebenga A."/>
            <person name="Zwiers L.-H."/>
            <person name="Oliver R.P."/>
            <person name="Grigoriev I.V."/>
            <person name="Kema G.H.J."/>
        </authorList>
    </citation>
    <scope>NUCLEOTIDE SEQUENCE [LARGE SCALE GENOMIC DNA]</scope>
    <source>
        <strain evidence="4">CBS 115943 / IPO323</strain>
    </source>
</reference>
<feature type="compositionally biased region" description="Low complexity" evidence="1">
    <location>
        <begin position="612"/>
        <end position="628"/>
    </location>
</feature>
<keyword evidence="4" id="KW-1185">Reference proteome</keyword>
<feature type="region of interest" description="Disordered" evidence="1">
    <location>
        <begin position="611"/>
        <end position="655"/>
    </location>
</feature>
<proteinExistence type="predicted"/>
<dbReference type="eggNOG" id="ENOG502RYFW">
    <property type="taxonomic scope" value="Eukaryota"/>
</dbReference>
<dbReference type="GeneID" id="13397508"/>
<dbReference type="OrthoDB" id="4114825at2759"/>
<dbReference type="EMBL" id="CM001202">
    <property type="protein sequence ID" value="EGP85746.1"/>
    <property type="molecule type" value="Genomic_DNA"/>
</dbReference>
<feature type="region of interest" description="Disordered" evidence="1">
    <location>
        <begin position="92"/>
        <end position="113"/>
    </location>
</feature>
<name>F9XG88_ZYMTI</name>
<feature type="region of interest" description="Disordered" evidence="1">
    <location>
        <begin position="1"/>
        <end position="28"/>
    </location>
</feature>
<feature type="domain" description="DUF8004" evidence="2">
    <location>
        <begin position="181"/>
        <end position="270"/>
    </location>
</feature>
<dbReference type="AlphaFoldDB" id="F9XG88"/>
<organism evidence="3 4">
    <name type="scientific">Zymoseptoria tritici (strain CBS 115943 / IPO323)</name>
    <name type="common">Speckled leaf blotch fungus</name>
    <name type="synonym">Septoria tritici</name>
    <dbReference type="NCBI Taxonomy" id="336722"/>
    <lineage>
        <taxon>Eukaryota</taxon>
        <taxon>Fungi</taxon>
        <taxon>Dikarya</taxon>
        <taxon>Ascomycota</taxon>
        <taxon>Pezizomycotina</taxon>
        <taxon>Dothideomycetes</taxon>
        <taxon>Dothideomycetidae</taxon>
        <taxon>Mycosphaerellales</taxon>
        <taxon>Mycosphaerellaceae</taxon>
        <taxon>Zymoseptoria</taxon>
    </lineage>
</organism>
<feature type="compositionally biased region" description="Low complexity" evidence="1">
    <location>
        <begin position="635"/>
        <end position="647"/>
    </location>
</feature>
<dbReference type="STRING" id="336722.F9XG88"/>
<dbReference type="Pfam" id="PF26013">
    <property type="entry name" value="DUF8004"/>
    <property type="match status" value="1"/>
</dbReference>
<protein>
    <recommendedName>
        <fullName evidence="2">DUF8004 domain-containing protein</fullName>
    </recommendedName>
</protein>
<dbReference type="InParanoid" id="F9XG88"/>
<feature type="compositionally biased region" description="Low complexity" evidence="1">
    <location>
        <begin position="92"/>
        <end position="109"/>
    </location>
</feature>
<dbReference type="OMA" id="PAWEQYA"/>
<evidence type="ECO:0000313" key="3">
    <source>
        <dbReference type="EMBL" id="EGP85746.1"/>
    </source>
</evidence>
<dbReference type="PANTHER" id="PTHR39601:SF1">
    <property type="entry name" value="CHORIOGENIN HMINOR"/>
    <property type="match status" value="1"/>
</dbReference>
<dbReference type="Proteomes" id="UP000008062">
    <property type="component" value="Chromosome 7"/>
</dbReference>
<evidence type="ECO:0000313" key="4">
    <source>
        <dbReference type="Proteomes" id="UP000008062"/>
    </source>
</evidence>
<dbReference type="InterPro" id="IPR058317">
    <property type="entry name" value="DUF8004"/>
</dbReference>
<dbReference type="RefSeq" id="XP_003850770.1">
    <property type="nucleotide sequence ID" value="XM_003850722.1"/>
</dbReference>
<accession>F9XG88</accession>
<feature type="region of interest" description="Disordered" evidence="1">
    <location>
        <begin position="683"/>
        <end position="707"/>
    </location>
</feature>
<dbReference type="KEGG" id="ztr:MYCGRDRAFT_94594"/>